<evidence type="ECO:0000313" key="3">
    <source>
        <dbReference type="Proteomes" id="UP000559962"/>
    </source>
</evidence>
<evidence type="ECO:0000259" key="1">
    <source>
        <dbReference type="Pfam" id="PF10881"/>
    </source>
</evidence>
<comment type="caution">
    <text evidence="2">The sequence shown here is derived from an EMBL/GenBank/DDBJ whole genome shotgun (WGS) entry which is preliminary data.</text>
</comment>
<evidence type="ECO:0000313" key="2">
    <source>
        <dbReference type="EMBL" id="NLH35661.1"/>
    </source>
</evidence>
<name>A0A847J512_9LACT</name>
<protein>
    <submittedName>
        <fullName evidence="2">DUF2726 domain-containing protein</fullName>
    </submittedName>
</protein>
<sequence>MKPIVWVAIVIIIAVALILNSKKQGSRQYNYKKRNFLLSRAEREFYELLLAAVGQEFYVFPQIHLSSLVDNRVVGQNWFGAFRHIDEKSVDFVLCDKISLSPHIAIELDDQSHERPSRKKRDAEVKRILETAGLPLIRIDNNIRLNPAELAQKIKNNYN</sequence>
<dbReference type="EMBL" id="JAAYVO010000085">
    <property type="protein sequence ID" value="NLH35661.1"/>
    <property type="molecule type" value="Genomic_DNA"/>
</dbReference>
<proteinExistence type="predicted"/>
<dbReference type="InterPro" id="IPR024402">
    <property type="entry name" value="DUF2726"/>
</dbReference>
<feature type="domain" description="DUF2726" evidence="1">
    <location>
        <begin position="37"/>
        <end position="154"/>
    </location>
</feature>
<dbReference type="Gene3D" id="3.40.960.10">
    <property type="entry name" value="VSR Endonuclease"/>
    <property type="match status" value="1"/>
</dbReference>
<accession>A0A847J512</accession>
<dbReference type="Pfam" id="PF10881">
    <property type="entry name" value="DUF2726"/>
    <property type="match status" value="1"/>
</dbReference>
<gene>
    <name evidence="2" type="ORF">GX453_06525</name>
</gene>
<dbReference type="Proteomes" id="UP000559962">
    <property type="component" value="Unassembled WGS sequence"/>
</dbReference>
<dbReference type="AlphaFoldDB" id="A0A847J512"/>
<organism evidence="2 3">
    <name type="scientific">Pseudolactococcus chungangensis</name>
    <dbReference type="NCBI Taxonomy" id="451457"/>
    <lineage>
        <taxon>Bacteria</taxon>
        <taxon>Bacillati</taxon>
        <taxon>Bacillota</taxon>
        <taxon>Bacilli</taxon>
        <taxon>Lactobacillales</taxon>
        <taxon>Streptococcaceae</taxon>
        <taxon>Pseudolactococcus</taxon>
    </lineage>
</organism>
<reference evidence="2 3" key="1">
    <citation type="journal article" date="2020" name="Biotechnol. Biofuels">
        <title>New insights from the biogas microbiome by comprehensive genome-resolved metagenomics of nearly 1600 species originating from multiple anaerobic digesters.</title>
        <authorList>
            <person name="Campanaro S."/>
            <person name="Treu L."/>
            <person name="Rodriguez-R L.M."/>
            <person name="Kovalovszki A."/>
            <person name="Ziels R.M."/>
            <person name="Maus I."/>
            <person name="Zhu X."/>
            <person name="Kougias P.G."/>
            <person name="Basile A."/>
            <person name="Luo G."/>
            <person name="Schluter A."/>
            <person name="Konstantinidis K.T."/>
            <person name="Angelidaki I."/>
        </authorList>
    </citation>
    <scope>NUCLEOTIDE SEQUENCE [LARGE SCALE GENOMIC DNA]</scope>
    <source>
        <strain evidence="2">AS27yjCOA_61</strain>
    </source>
</reference>